<accession>A0A1R3IRV5</accession>
<evidence type="ECO:0000259" key="5">
    <source>
        <dbReference type="Pfam" id="PF14111"/>
    </source>
</evidence>
<name>A0A1R3IRV5_COCAP</name>
<feature type="compositionally biased region" description="Basic and acidic residues" evidence="3">
    <location>
        <begin position="359"/>
        <end position="379"/>
    </location>
</feature>
<dbReference type="PRINTS" id="PR00223">
    <property type="entry name" value="GEMCOATARBR1"/>
</dbReference>
<dbReference type="Gene3D" id="3.60.10.10">
    <property type="entry name" value="Endonuclease/exonuclease/phosphatase"/>
    <property type="match status" value="1"/>
</dbReference>
<dbReference type="InterPro" id="IPR036691">
    <property type="entry name" value="Endo/exonu/phosph_ase_sf"/>
</dbReference>
<feature type="domain" description="Reverse transcriptase zinc-binding" evidence="4">
    <location>
        <begin position="941"/>
        <end position="1026"/>
    </location>
</feature>
<dbReference type="PANTHER" id="PTHR33116">
    <property type="entry name" value="REVERSE TRANSCRIPTASE ZINC-BINDING DOMAIN-CONTAINING PROTEIN-RELATED-RELATED"/>
    <property type="match status" value="1"/>
</dbReference>
<feature type="domain" description="DUF4283" evidence="5">
    <location>
        <begin position="203"/>
        <end position="260"/>
    </location>
</feature>
<organism evidence="6 7">
    <name type="scientific">Corchorus capsularis</name>
    <name type="common">Jute</name>
    <dbReference type="NCBI Taxonomy" id="210143"/>
    <lineage>
        <taxon>Eukaryota</taxon>
        <taxon>Viridiplantae</taxon>
        <taxon>Streptophyta</taxon>
        <taxon>Embryophyta</taxon>
        <taxon>Tracheophyta</taxon>
        <taxon>Spermatophyta</taxon>
        <taxon>Magnoliopsida</taxon>
        <taxon>eudicotyledons</taxon>
        <taxon>Gunneridae</taxon>
        <taxon>Pentapetalae</taxon>
        <taxon>rosids</taxon>
        <taxon>malvids</taxon>
        <taxon>Malvales</taxon>
        <taxon>Malvaceae</taxon>
        <taxon>Grewioideae</taxon>
        <taxon>Apeibeae</taxon>
        <taxon>Corchorus</taxon>
    </lineage>
</organism>
<evidence type="ECO:0000313" key="6">
    <source>
        <dbReference type="EMBL" id="OMO85318.1"/>
    </source>
</evidence>
<dbReference type="InterPro" id="IPR000650">
    <property type="entry name" value="Gem_coat_AR1"/>
</dbReference>
<keyword evidence="6" id="KW-0167">Capsid protein</keyword>
<dbReference type="PANTHER" id="PTHR33116:SF66">
    <property type="entry name" value="REVERSE TRANSCRIPTASE ZINC-BINDING DOMAIN-CONTAINING PROTEIN"/>
    <property type="match status" value="1"/>
</dbReference>
<dbReference type="OrthoDB" id="1739308at2759"/>
<dbReference type="SUPFAM" id="SSF56219">
    <property type="entry name" value="DNase I-like"/>
    <property type="match status" value="1"/>
</dbReference>
<dbReference type="Pfam" id="PF14111">
    <property type="entry name" value="DUF4283"/>
    <property type="match status" value="1"/>
</dbReference>
<keyword evidence="6" id="KW-0946">Virion</keyword>
<evidence type="ECO:0000313" key="7">
    <source>
        <dbReference type="Proteomes" id="UP000188268"/>
    </source>
</evidence>
<dbReference type="EMBL" id="AWWV01009616">
    <property type="protein sequence ID" value="OMO85318.1"/>
    <property type="molecule type" value="Genomic_DNA"/>
</dbReference>
<dbReference type="InterPro" id="IPR026960">
    <property type="entry name" value="RVT-Znf"/>
</dbReference>
<dbReference type="OMA" id="TEVTHRI"/>
<evidence type="ECO:0000256" key="2">
    <source>
        <dbReference type="ARBA" id="ARBA00031336"/>
    </source>
</evidence>
<protein>
    <recommendedName>
        <fullName evidence="2">Coat protein</fullName>
    </recommendedName>
</protein>
<gene>
    <name evidence="6" type="ORF">CCACVL1_10282</name>
</gene>
<evidence type="ECO:0000259" key="4">
    <source>
        <dbReference type="Pfam" id="PF13966"/>
    </source>
</evidence>
<comment type="caution">
    <text evidence="6">The sequence shown here is derived from an EMBL/GenBank/DDBJ whole genome shotgun (WGS) entry which is preliminary data.</text>
</comment>
<dbReference type="InterPro" id="IPR025558">
    <property type="entry name" value="DUF4283"/>
</dbReference>
<dbReference type="GO" id="GO:0005198">
    <property type="term" value="F:structural molecule activity"/>
    <property type="evidence" value="ECO:0007669"/>
    <property type="project" value="InterPro"/>
</dbReference>
<evidence type="ECO:0000256" key="3">
    <source>
        <dbReference type="SAM" id="MobiDB-lite"/>
    </source>
</evidence>
<dbReference type="Pfam" id="PF00844">
    <property type="entry name" value="Gemini_coat"/>
    <property type="match status" value="1"/>
</dbReference>
<proteinExistence type="inferred from homology"/>
<comment type="similarity">
    <text evidence="1">Belongs to the geminiviridae capsid protein family.</text>
</comment>
<dbReference type="AlphaFoldDB" id="A0A1R3IRV5"/>
<dbReference type="Gene3D" id="2.60.120.20">
    <property type="match status" value="1"/>
</dbReference>
<feature type="region of interest" description="Disordered" evidence="3">
    <location>
        <begin position="353"/>
        <end position="381"/>
    </location>
</feature>
<dbReference type="PRINTS" id="PR00224">
    <property type="entry name" value="GEMCOATAR1"/>
</dbReference>
<evidence type="ECO:0000256" key="1">
    <source>
        <dbReference type="ARBA" id="ARBA00005468"/>
    </source>
</evidence>
<dbReference type="Gramene" id="OMO85318">
    <property type="protein sequence ID" value="OMO85318"/>
    <property type="gene ID" value="CCACVL1_10282"/>
</dbReference>
<dbReference type="STRING" id="210143.A0A1R3IRV5"/>
<dbReference type="InterPro" id="IPR000263">
    <property type="entry name" value="GV_A/BR1_coat"/>
</dbReference>
<sequence>MAGSSKVSRNLNYSPRSFGPAPSMPIMSRRFSRYRTWKNRPMNRRPINTRVMKGIPYGCDGPCKVQSFDTRIDVPHTGSVTCISDVQRGIGLTHRTGRRFCVKSVYFVGKVWMGEEVSKRAHANIIHFWIVRDRRPGTTPLEFGKLFNMFDNEPSTATISADNRDRCQVLRRWQASVTGGTYAHREQVYVSRFYSGLNVRPQSRTVNRLWGRDGVVKVTKLDLNQYVIQLPNEATRSWILENGPWHIQNRPLFLKKWEPGGSGLAFDLQRFPLWITLKHVPIELYTKLGLSFIASRFGTPLNMDRATAMKQKLSIAKVCVKVNLEDTLPDKVAVELKDDNTVDTADTHTDTVNIEDIEDSAKMKASDSRGKLSGADKGKSSAAKQSANRFAILQSDDAQELISAPMVTRNVNTRQPRAASQNVKEVTKQVISKSKTTKNKTVKADAMDYCHVDLVDMCAQCITCRVNYSGHAAWLVAGDFNIISTVTESSNYNGTEIAGSDISDFTDCLSQLELVDHAYTGPLFTWWNKRDEGSISRKLDQTLINIAWLEFFPNSTVEFVPPAVSNHCAILVKLDSQNYSPPKPFRDPMIKLLRKLKRLKIVLRHFNKEKFGELSDRVHMKREEVAQLQMSVLQTGSPHHSDVLKAKELELKDLLAAEESFYKQKSRVQWVKEGDKAPGPDGFNAHFFQTTWSLVKKDGTVDSIAGVKSVLDLFYQYSGLKLNCEKSELFIAGVSTELEQEMQSFSQFKIGSLLVRYLGLPLVSKNLTDKDYSAFIEKVKQRISHWTVKYLTFAGRLQLIQSVLFSIQNFWCQSFILPSSVIKRLNQLCASFFWKGNDSNAKGARVSWDWISHPKAEGGLSLKKMLVWNQACVIKHLWSIFAQSGSLWVAWLYAYVIKQNNIMELPILQRYSWNFKKILKLRRSVAHIIQRGEWNHVSYTYQTSLIYEELRHHQPQVSWHKLVWFSYNYPRHSLITWMVILDRLPTKDRLVSWNLQMSYMHCVLCGHHNESRDHIFFGCDYSKKFWEKILRACRLYRAVGSWYSKLQWAITKLKGKSLLSLVLKLAWNAFCYVIWRERNSRIFQQKMSIMEQSFILIADSIRTRLLGLKHVAKDPINIFLCNNWSLQLDW</sequence>
<dbReference type="InterPro" id="IPR029053">
    <property type="entry name" value="Viral_coat"/>
</dbReference>
<reference evidence="6 7" key="1">
    <citation type="submission" date="2013-09" db="EMBL/GenBank/DDBJ databases">
        <title>Corchorus capsularis genome sequencing.</title>
        <authorList>
            <person name="Alam M."/>
            <person name="Haque M.S."/>
            <person name="Islam M.S."/>
            <person name="Emdad E.M."/>
            <person name="Islam M.M."/>
            <person name="Ahmed B."/>
            <person name="Halim A."/>
            <person name="Hossen Q.M.M."/>
            <person name="Hossain M.Z."/>
            <person name="Ahmed R."/>
            <person name="Khan M.M."/>
            <person name="Islam R."/>
            <person name="Rashid M.M."/>
            <person name="Khan S.A."/>
            <person name="Rahman M.S."/>
            <person name="Alam M."/>
        </authorList>
    </citation>
    <scope>NUCLEOTIDE SEQUENCE [LARGE SCALE GENOMIC DNA]</scope>
    <source>
        <strain evidence="7">cv. CVL-1</strain>
        <tissue evidence="6">Whole seedling</tissue>
    </source>
</reference>
<keyword evidence="7" id="KW-1185">Reference proteome</keyword>
<dbReference type="Pfam" id="PF13966">
    <property type="entry name" value="zf-RVT"/>
    <property type="match status" value="1"/>
</dbReference>
<dbReference type="Proteomes" id="UP000188268">
    <property type="component" value="Unassembled WGS sequence"/>
</dbReference>